<protein>
    <submittedName>
        <fullName evidence="1">Uncharacterized protein</fullName>
    </submittedName>
</protein>
<accession>A0A2N9H289</accession>
<evidence type="ECO:0000313" key="2">
    <source>
        <dbReference type="EMBL" id="SPD07456.1"/>
    </source>
</evidence>
<dbReference type="EMBL" id="OIVN01002914">
    <property type="protein sequence ID" value="SPD07456.1"/>
    <property type="molecule type" value="Genomic_DNA"/>
</dbReference>
<proteinExistence type="predicted"/>
<organism evidence="1">
    <name type="scientific">Fagus sylvatica</name>
    <name type="common">Beechnut</name>
    <dbReference type="NCBI Taxonomy" id="28930"/>
    <lineage>
        <taxon>Eukaryota</taxon>
        <taxon>Viridiplantae</taxon>
        <taxon>Streptophyta</taxon>
        <taxon>Embryophyta</taxon>
        <taxon>Tracheophyta</taxon>
        <taxon>Spermatophyta</taxon>
        <taxon>Magnoliopsida</taxon>
        <taxon>eudicotyledons</taxon>
        <taxon>Gunneridae</taxon>
        <taxon>Pentapetalae</taxon>
        <taxon>rosids</taxon>
        <taxon>fabids</taxon>
        <taxon>Fagales</taxon>
        <taxon>Fagaceae</taxon>
        <taxon>Fagus</taxon>
    </lineage>
</organism>
<dbReference type="EMBL" id="OIVN01002694">
    <property type="protein sequence ID" value="SPD05739.1"/>
    <property type="molecule type" value="Genomic_DNA"/>
</dbReference>
<evidence type="ECO:0000313" key="1">
    <source>
        <dbReference type="EMBL" id="SPD05739.1"/>
    </source>
</evidence>
<dbReference type="AlphaFoldDB" id="A0A2N9H289"/>
<gene>
    <name evidence="1" type="ORF">FSB_LOCUS33621</name>
    <name evidence="2" type="ORF">FSB_LOCUS35338</name>
</gene>
<sequence length="86" mass="9899">MKISQPWLSCIATVVKRSCRFFVWVDPLLEGATLEEKSKENSEIQVGCHEELMKIQVAKHDAIRVIDAMKYEALLQVEKGEYCKEV</sequence>
<reference evidence="1" key="1">
    <citation type="submission" date="2018-02" db="EMBL/GenBank/DDBJ databases">
        <authorList>
            <person name="Cohen D.B."/>
            <person name="Kent A.D."/>
        </authorList>
    </citation>
    <scope>NUCLEOTIDE SEQUENCE</scope>
</reference>
<name>A0A2N9H289_FAGSY</name>